<keyword evidence="2" id="KW-1185">Reference proteome</keyword>
<dbReference type="EMBL" id="NCKW01003405">
    <property type="protein sequence ID" value="POM76670.1"/>
    <property type="molecule type" value="Genomic_DNA"/>
</dbReference>
<sequence length="90" mass="10142">MATTNLETVAGIANKDGARTVHWVRVNTMSYGQSCVCHLITNTIILTSSKTARRTLCDLWCNQIPSTNCINPFNPKDFLDHLSCIQRRFI</sequence>
<evidence type="ECO:0000313" key="1">
    <source>
        <dbReference type="EMBL" id="POM76670.1"/>
    </source>
</evidence>
<proteinExistence type="predicted"/>
<name>A0A2P4YFS2_9STRA</name>
<reference evidence="1 2" key="1">
    <citation type="journal article" date="2017" name="Genome Biol. Evol.">
        <title>Phytophthora megakarya and P. palmivora, closely related causal agents of cacao black pod rot, underwent increases in genome sizes and gene numbers by different mechanisms.</title>
        <authorList>
            <person name="Ali S.S."/>
            <person name="Shao J."/>
            <person name="Lary D.J."/>
            <person name="Kronmiller B."/>
            <person name="Shen D."/>
            <person name="Strem M.D."/>
            <person name="Amoako-Attah I."/>
            <person name="Akrofi A.Y."/>
            <person name="Begoude B.A."/>
            <person name="Ten Hoopen G.M."/>
            <person name="Coulibaly K."/>
            <person name="Kebe B.I."/>
            <person name="Melnick R.L."/>
            <person name="Guiltinan M.J."/>
            <person name="Tyler B.M."/>
            <person name="Meinhardt L.W."/>
            <person name="Bailey B.A."/>
        </authorList>
    </citation>
    <scope>NUCLEOTIDE SEQUENCE [LARGE SCALE GENOMIC DNA]</scope>
    <source>
        <strain evidence="2">sbr112.9</strain>
    </source>
</reference>
<organism evidence="1 2">
    <name type="scientific">Phytophthora palmivora</name>
    <dbReference type="NCBI Taxonomy" id="4796"/>
    <lineage>
        <taxon>Eukaryota</taxon>
        <taxon>Sar</taxon>
        <taxon>Stramenopiles</taxon>
        <taxon>Oomycota</taxon>
        <taxon>Peronosporomycetes</taxon>
        <taxon>Peronosporales</taxon>
        <taxon>Peronosporaceae</taxon>
        <taxon>Phytophthora</taxon>
    </lineage>
</organism>
<accession>A0A2P4YFS2</accession>
<comment type="caution">
    <text evidence="1">The sequence shown here is derived from an EMBL/GenBank/DDBJ whole genome shotgun (WGS) entry which is preliminary data.</text>
</comment>
<protein>
    <submittedName>
        <fullName evidence="1">Uncharacterized protein</fullName>
    </submittedName>
</protein>
<evidence type="ECO:0000313" key="2">
    <source>
        <dbReference type="Proteomes" id="UP000237271"/>
    </source>
</evidence>
<gene>
    <name evidence="1" type="ORF">PHPALM_6064</name>
</gene>
<dbReference type="Proteomes" id="UP000237271">
    <property type="component" value="Unassembled WGS sequence"/>
</dbReference>
<dbReference type="AlphaFoldDB" id="A0A2P4YFS2"/>